<evidence type="ECO:0000313" key="2">
    <source>
        <dbReference type="Proteomes" id="UP000315750"/>
    </source>
</evidence>
<proteinExistence type="predicted"/>
<dbReference type="InterPro" id="IPR029058">
    <property type="entry name" value="AB_hydrolase_fold"/>
</dbReference>
<accession>A0A518AWB3</accession>
<protein>
    <submittedName>
        <fullName evidence="1">Esterase</fullName>
    </submittedName>
</protein>
<keyword evidence="2" id="KW-1185">Reference proteome</keyword>
<dbReference type="Gene3D" id="3.40.50.1820">
    <property type="entry name" value="alpha/beta hydrolase"/>
    <property type="match status" value="1"/>
</dbReference>
<reference evidence="1 2" key="1">
    <citation type="submission" date="2019-02" db="EMBL/GenBank/DDBJ databases">
        <title>Deep-cultivation of Planctomycetes and their phenomic and genomic characterization uncovers novel biology.</title>
        <authorList>
            <person name="Wiegand S."/>
            <person name="Jogler M."/>
            <person name="Boedeker C."/>
            <person name="Pinto D."/>
            <person name="Vollmers J."/>
            <person name="Rivas-Marin E."/>
            <person name="Kohn T."/>
            <person name="Peeters S.H."/>
            <person name="Heuer A."/>
            <person name="Rast P."/>
            <person name="Oberbeckmann S."/>
            <person name="Bunk B."/>
            <person name="Jeske O."/>
            <person name="Meyerdierks A."/>
            <person name="Storesund J.E."/>
            <person name="Kallscheuer N."/>
            <person name="Luecker S."/>
            <person name="Lage O.M."/>
            <person name="Pohl T."/>
            <person name="Merkel B.J."/>
            <person name="Hornburger P."/>
            <person name="Mueller R.-W."/>
            <person name="Bruemmer F."/>
            <person name="Labrenz M."/>
            <person name="Spormann A.M."/>
            <person name="Op den Camp H."/>
            <person name="Overmann J."/>
            <person name="Amann R."/>
            <person name="Jetten M.S.M."/>
            <person name="Mascher T."/>
            <person name="Medema M.H."/>
            <person name="Devos D.P."/>
            <person name="Kaster A.-K."/>
            <person name="Ovreas L."/>
            <person name="Rohde M."/>
            <person name="Galperin M.Y."/>
            <person name="Jogler C."/>
        </authorList>
    </citation>
    <scope>NUCLEOTIDE SEQUENCE [LARGE SCALE GENOMIC DNA]</scope>
    <source>
        <strain evidence="1 2">Pan181</strain>
    </source>
</reference>
<dbReference type="Pfam" id="PF00756">
    <property type="entry name" value="Esterase"/>
    <property type="match status" value="1"/>
</dbReference>
<dbReference type="SUPFAM" id="SSF53474">
    <property type="entry name" value="alpha/beta-Hydrolases"/>
    <property type="match status" value="1"/>
</dbReference>
<dbReference type="RefSeq" id="WP_197528703.1">
    <property type="nucleotide sequence ID" value="NZ_CP036278.1"/>
</dbReference>
<name>A0A518AWB3_9BACT</name>
<dbReference type="AlphaFoldDB" id="A0A518AWB3"/>
<gene>
    <name evidence="1" type="ORF">Pan181_52490</name>
</gene>
<dbReference type="InterPro" id="IPR000801">
    <property type="entry name" value="Esterase-like"/>
</dbReference>
<evidence type="ECO:0000313" key="1">
    <source>
        <dbReference type="EMBL" id="QDU59008.1"/>
    </source>
</evidence>
<organism evidence="1 2">
    <name type="scientific">Aeoliella mucimassa</name>
    <dbReference type="NCBI Taxonomy" id="2527972"/>
    <lineage>
        <taxon>Bacteria</taxon>
        <taxon>Pseudomonadati</taxon>
        <taxon>Planctomycetota</taxon>
        <taxon>Planctomycetia</taxon>
        <taxon>Pirellulales</taxon>
        <taxon>Lacipirellulaceae</taxon>
        <taxon>Aeoliella</taxon>
    </lineage>
</organism>
<dbReference type="EMBL" id="CP036278">
    <property type="protein sequence ID" value="QDU59008.1"/>
    <property type="molecule type" value="Genomic_DNA"/>
</dbReference>
<dbReference type="Proteomes" id="UP000315750">
    <property type="component" value="Chromosome"/>
</dbReference>
<dbReference type="KEGG" id="amuc:Pan181_52490"/>
<sequence>MIQQSNPTGAWEVVEVAGHAVDLFEPQVPNKHGYVAIYLHSVGGECLADDSVFTAEFARHGLRVVAPRGDESWWSNRIYPAFDSERTAEAYVVEDLMQYIHQRWDIESPRVGLLGVSMGGQGALRIAYKYSRRFPVVAAVAPAIDFHQWIDSPPAQGEVAHALRQLYRDPEDARQDTATLHVHPLAWPPFQYFCSDPLDHWHEGADRLQMKLASLGIPHECDLVTSHGGHGWDYFHAMAPTAVEFVANRLEKERCRIV</sequence>